<dbReference type="InterPro" id="IPR043128">
    <property type="entry name" value="Rev_trsase/Diguanyl_cyclase"/>
</dbReference>
<keyword evidence="2" id="KW-0051">Antiviral defense</keyword>
<proteinExistence type="predicted"/>
<sequence>MEIYAVPWLEWLKHPFQELGYHRFGPKDLVWQDPVTGSCFGMEQDAYDTYLAAAESWLKAGHPAQAYVDRRHPFGKGGTSGSKAAGTRAPVGMALPYPRPLTVDEAEPWLRQASQPGAKTQQPLVRTRFGDFLQFRVALFFSLFHPEVTDRWADLRNRLWSDRIPTLGPEDAERLSLVEELLETGRVPEGLQGRHLLFVKGGTVLIKQYYVETSDIQITRGGSKLLDDLSNRRLFQWIEALGPERGWTEESVVYSGGGRTLLALPLGARGFDGEPPELAIEDLYGRVTITAESAFVSHEVPVEAWTEAQFPQWMRYLETRIIERQMSRPPTFYSLRDETPDLSQTLNFCAASPYRPIGNPNRLGGSCEFCHFRPALYRISRQNGESRICQSCYHRAIVGSSKNRTQDLLQVWKMAEPFTERPGPPPDPIDPPESLTNIGQQIAVVYGDVNNLGQWVQNQNTPLKLRYFSDLVDTATQTAACLSLVEQSPGLRFELIAMAGDDLFFVASAKDALAAVPNIIKRLDLALRRYPAGKTPGESEETMTLSVGIALGASDQSFLRLHLTAEELLKSAKTFKKKKGPHGENVREGTVDFLYLKQSIPYAGRLTDYRLRQRSAEDRRNNVPICKHFYARPYTMSDFRKLVDFVGKLKQVTSQAVIRQLCDAAESMHFAEADLYAAYLIFRPSMAEKRSKFIHLLKNMDPPADKQRKDRLLWLTQENHHYCVWHDVLELWDLVEAPPRRSGDTAEQKQVKEGER</sequence>
<evidence type="ECO:0000256" key="1">
    <source>
        <dbReference type="ARBA" id="ARBA00022741"/>
    </source>
</evidence>
<dbReference type="GO" id="GO:0051607">
    <property type="term" value="P:defense response to virus"/>
    <property type="evidence" value="ECO:0007669"/>
    <property type="project" value="UniProtKB-KW"/>
</dbReference>
<accession>A0A6F9EF57</accession>
<reference evidence="4 5" key="1">
    <citation type="submission" date="2020-04" db="EMBL/GenBank/DDBJ databases">
        <authorList>
            <person name="Hogendoorn C."/>
        </authorList>
    </citation>
    <scope>NUCLEOTIDE SEQUENCE [LARGE SCALE GENOMIC DNA]</scope>
    <source>
        <strain evidence="4">COOX1</strain>
    </source>
</reference>
<evidence type="ECO:0000313" key="4">
    <source>
        <dbReference type="EMBL" id="CAB3395487.1"/>
    </source>
</evidence>
<name>A0A6F9EF57_9BACL</name>
<dbReference type="Gene3D" id="3.30.70.270">
    <property type="match status" value="1"/>
</dbReference>
<dbReference type="AlphaFoldDB" id="A0A6F9EF57"/>
<evidence type="ECO:0000313" key="5">
    <source>
        <dbReference type="Proteomes" id="UP000502196"/>
    </source>
</evidence>
<organism evidence="4 5">
    <name type="scientific">Kyrpidia spormannii</name>
    <dbReference type="NCBI Taxonomy" id="2055160"/>
    <lineage>
        <taxon>Bacteria</taxon>
        <taxon>Bacillati</taxon>
        <taxon>Bacillota</taxon>
        <taxon>Bacilli</taxon>
        <taxon>Bacillales</taxon>
        <taxon>Alicyclobacillaceae</taxon>
        <taxon>Kyrpidia</taxon>
    </lineage>
</organism>
<dbReference type="RefSeq" id="WP_170086314.1">
    <property type="nucleotide sequence ID" value="NZ_CP047972.1"/>
</dbReference>
<dbReference type="GO" id="GO:0000166">
    <property type="term" value="F:nucleotide binding"/>
    <property type="evidence" value="ECO:0007669"/>
    <property type="project" value="UniProtKB-KW"/>
</dbReference>
<dbReference type="PROSITE" id="PS50887">
    <property type="entry name" value="GGDEF"/>
    <property type="match status" value="1"/>
</dbReference>
<evidence type="ECO:0000259" key="3">
    <source>
        <dbReference type="PROSITE" id="PS50887"/>
    </source>
</evidence>
<protein>
    <recommendedName>
        <fullName evidence="3">GGDEF domain-containing protein</fullName>
    </recommendedName>
</protein>
<dbReference type="InterPro" id="IPR054767">
    <property type="entry name" value="Cas10-Cmr2_palm2"/>
</dbReference>
<dbReference type="Proteomes" id="UP000502196">
    <property type="component" value="Chromosome"/>
</dbReference>
<gene>
    <name evidence="4" type="ORF">COOX1_2937</name>
</gene>
<keyword evidence="1" id="KW-0547">Nucleotide-binding</keyword>
<evidence type="ECO:0000256" key="2">
    <source>
        <dbReference type="ARBA" id="ARBA00023118"/>
    </source>
</evidence>
<dbReference type="Pfam" id="PF22335">
    <property type="entry name" value="Cas10-Cmr2_palm2"/>
    <property type="match status" value="1"/>
</dbReference>
<dbReference type="EMBL" id="LR792683">
    <property type="protein sequence ID" value="CAB3395487.1"/>
    <property type="molecule type" value="Genomic_DNA"/>
</dbReference>
<dbReference type="InterPro" id="IPR000160">
    <property type="entry name" value="GGDEF_dom"/>
</dbReference>
<feature type="domain" description="GGDEF" evidence="3">
    <location>
        <begin position="440"/>
        <end position="589"/>
    </location>
</feature>